<evidence type="ECO:0000313" key="2">
    <source>
        <dbReference type="EMBL" id="CAI3978128.1"/>
    </source>
</evidence>
<keyword evidence="5" id="KW-1185">Reference proteome</keyword>
<dbReference type="PROSITE" id="PS50179">
    <property type="entry name" value="VHS"/>
    <property type="match status" value="1"/>
</dbReference>
<feature type="domain" description="VHS" evidence="1">
    <location>
        <begin position="58"/>
        <end position="126"/>
    </location>
</feature>
<evidence type="ECO:0000313" key="4">
    <source>
        <dbReference type="EMBL" id="CAL4765440.1"/>
    </source>
</evidence>
<dbReference type="Proteomes" id="UP001152797">
    <property type="component" value="Unassembled WGS sequence"/>
</dbReference>
<dbReference type="EMBL" id="CAMXCT010000390">
    <property type="protein sequence ID" value="CAI3978128.1"/>
    <property type="molecule type" value="Genomic_DNA"/>
</dbReference>
<dbReference type="EMBL" id="CAMXCT020000390">
    <property type="protein sequence ID" value="CAL1131503.1"/>
    <property type="molecule type" value="Genomic_DNA"/>
</dbReference>
<dbReference type="GO" id="GO:0043130">
    <property type="term" value="F:ubiquitin binding"/>
    <property type="evidence" value="ECO:0007669"/>
    <property type="project" value="InterPro"/>
</dbReference>
<feature type="non-terminal residue" evidence="2">
    <location>
        <position position="180"/>
    </location>
</feature>
<protein>
    <submittedName>
        <fullName evidence="4">HEAT repeat-containing protein 1</fullName>
    </submittedName>
</protein>
<comment type="caution">
    <text evidence="2">The sequence shown here is derived from an EMBL/GenBank/DDBJ whole genome shotgun (WGS) entry which is preliminary data.</text>
</comment>
<gene>
    <name evidence="2" type="ORF">C1SCF055_LOCUS6202</name>
</gene>
<reference evidence="2" key="1">
    <citation type="submission" date="2022-10" db="EMBL/GenBank/DDBJ databases">
        <authorList>
            <person name="Chen Y."/>
            <person name="Dougan E. K."/>
            <person name="Chan C."/>
            <person name="Rhodes N."/>
            <person name="Thang M."/>
        </authorList>
    </citation>
    <scope>NUCLEOTIDE SEQUENCE</scope>
</reference>
<sequence length="180" mass="20249">MITLELSRAGSDEVALWRRLGQLFSREAFQGPLQRFLLRWMQRQRRRAAVKENLAPGKTSKSLRMDDYASLRELCSDEDLPGAFPHSVLSQLRKTLLSTARPTAAVLQATVEALEKCVTACGPAFRPWQRFAGPLLRLAAQQHGLRRSVAAVLLSSGEALRRTWRRWMQVCESSGTTDQA</sequence>
<dbReference type="GO" id="GO:0035091">
    <property type="term" value="F:phosphatidylinositol binding"/>
    <property type="evidence" value="ECO:0007669"/>
    <property type="project" value="InterPro"/>
</dbReference>
<name>A0A9P1BTG0_9DINO</name>
<dbReference type="AlphaFoldDB" id="A0A9P1BTG0"/>
<reference evidence="3" key="2">
    <citation type="submission" date="2024-04" db="EMBL/GenBank/DDBJ databases">
        <authorList>
            <person name="Chen Y."/>
            <person name="Shah S."/>
            <person name="Dougan E. K."/>
            <person name="Thang M."/>
            <person name="Chan C."/>
        </authorList>
    </citation>
    <scope>NUCLEOTIDE SEQUENCE [LARGE SCALE GENOMIC DNA]</scope>
</reference>
<evidence type="ECO:0000259" key="1">
    <source>
        <dbReference type="PROSITE" id="PS50179"/>
    </source>
</evidence>
<evidence type="ECO:0000313" key="5">
    <source>
        <dbReference type="Proteomes" id="UP001152797"/>
    </source>
</evidence>
<dbReference type="EMBL" id="CAMXCT030000390">
    <property type="protein sequence ID" value="CAL4765440.1"/>
    <property type="molecule type" value="Genomic_DNA"/>
</dbReference>
<accession>A0A9P1BTG0</accession>
<dbReference type="InterPro" id="IPR002014">
    <property type="entry name" value="VHS_dom"/>
</dbReference>
<evidence type="ECO:0000313" key="3">
    <source>
        <dbReference type="EMBL" id="CAL1131503.1"/>
    </source>
</evidence>
<organism evidence="2">
    <name type="scientific">Cladocopium goreaui</name>
    <dbReference type="NCBI Taxonomy" id="2562237"/>
    <lineage>
        <taxon>Eukaryota</taxon>
        <taxon>Sar</taxon>
        <taxon>Alveolata</taxon>
        <taxon>Dinophyceae</taxon>
        <taxon>Suessiales</taxon>
        <taxon>Symbiodiniaceae</taxon>
        <taxon>Cladocopium</taxon>
    </lineage>
</organism>
<proteinExistence type="predicted"/>